<comment type="caution">
    <text evidence="2">The sequence shown here is derived from an EMBL/GenBank/DDBJ whole genome shotgun (WGS) entry which is preliminary data.</text>
</comment>
<accession>A0A016UGD4</accession>
<reference evidence="3" key="1">
    <citation type="journal article" date="2015" name="Nat. Genet.">
        <title>The genome and transcriptome of the zoonotic hookworm Ancylostoma ceylanicum identify infection-specific gene families.</title>
        <authorList>
            <person name="Schwarz E.M."/>
            <person name="Hu Y."/>
            <person name="Antoshechkin I."/>
            <person name="Miller M.M."/>
            <person name="Sternberg P.W."/>
            <person name="Aroian R.V."/>
        </authorList>
    </citation>
    <scope>NUCLEOTIDE SEQUENCE</scope>
    <source>
        <strain evidence="3">HY135</strain>
    </source>
</reference>
<evidence type="ECO:0000256" key="1">
    <source>
        <dbReference type="SAM" id="Phobius"/>
    </source>
</evidence>
<evidence type="ECO:0000313" key="3">
    <source>
        <dbReference type="Proteomes" id="UP000024635"/>
    </source>
</evidence>
<proteinExistence type="predicted"/>
<feature type="transmembrane region" description="Helical" evidence="1">
    <location>
        <begin position="15"/>
        <end position="36"/>
    </location>
</feature>
<dbReference type="AlphaFoldDB" id="A0A016UGD4"/>
<keyword evidence="1" id="KW-1133">Transmembrane helix</keyword>
<dbReference type="Proteomes" id="UP000024635">
    <property type="component" value="Unassembled WGS sequence"/>
</dbReference>
<dbReference type="EMBL" id="JARK01001378">
    <property type="protein sequence ID" value="EYC13966.1"/>
    <property type="molecule type" value="Genomic_DNA"/>
</dbReference>
<keyword evidence="3" id="KW-1185">Reference proteome</keyword>
<name>A0A016UGD4_9BILA</name>
<gene>
    <name evidence="2" type="primary">Acey_s0042.g632</name>
    <name evidence="2" type="ORF">Y032_0042g632</name>
</gene>
<protein>
    <submittedName>
        <fullName evidence="2">Uncharacterized protein</fullName>
    </submittedName>
</protein>
<evidence type="ECO:0000313" key="2">
    <source>
        <dbReference type="EMBL" id="EYC13966.1"/>
    </source>
</evidence>
<sequence>MCVPRRECFGSGHRIFYVLMCSASSSLTYSVFLRLIDFSVTPDLLILFRGKSHTLLASVIQMVFVTAC</sequence>
<keyword evidence="1" id="KW-0472">Membrane</keyword>
<organism evidence="2 3">
    <name type="scientific">Ancylostoma ceylanicum</name>
    <dbReference type="NCBI Taxonomy" id="53326"/>
    <lineage>
        <taxon>Eukaryota</taxon>
        <taxon>Metazoa</taxon>
        <taxon>Ecdysozoa</taxon>
        <taxon>Nematoda</taxon>
        <taxon>Chromadorea</taxon>
        <taxon>Rhabditida</taxon>
        <taxon>Rhabditina</taxon>
        <taxon>Rhabditomorpha</taxon>
        <taxon>Strongyloidea</taxon>
        <taxon>Ancylostomatidae</taxon>
        <taxon>Ancylostomatinae</taxon>
        <taxon>Ancylostoma</taxon>
    </lineage>
</organism>
<keyword evidence="1" id="KW-0812">Transmembrane</keyword>